<evidence type="ECO:0000256" key="8">
    <source>
        <dbReference type="ARBA" id="ARBA00031501"/>
    </source>
</evidence>
<accession>A0A645D1T0</accession>
<sequence length="172" mass="19736">MAIKESQGGVSWDNWPVELRSRNPETLAAFTKANPEAIEKHKVRQFFFFDQWAKVQEYAHSKNIQIVGDIPIFIAYDSADAWSHPELFYLDESGKPTVVAGVPPDYFSPTGQLWGNPLYRWEAHKKEGYAWWIKRFKAVLKMVDIVRLDHFRGFAGYWEIPAGNPTAEFGAG</sequence>
<dbReference type="EC" id="2.4.1.25" evidence="3"/>
<reference evidence="9" key="1">
    <citation type="submission" date="2019-08" db="EMBL/GenBank/DDBJ databases">
        <authorList>
            <person name="Kucharzyk K."/>
            <person name="Murdoch R.W."/>
            <person name="Higgins S."/>
            <person name="Loffler F."/>
        </authorList>
    </citation>
    <scope>NUCLEOTIDE SEQUENCE</scope>
</reference>
<comment type="similarity">
    <text evidence="2">Belongs to the disproportionating enzyme family.</text>
</comment>
<evidence type="ECO:0000256" key="2">
    <source>
        <dbReference type="ARBA" id="ARBA00005684"/>
    </source>
</evidence>
<evidence type="ECO:0000313" key="9">
    <source>
        <dbReference type="EMBL" id="MPM83316.1"/>
    </source>
</evidence>
<evidence type="ECO:0000256" key="7">
    <source>
        <dbReference type="ARBA" id="ARBA00031423"/>
    </source>
</evidence>
<dbReference type="InterPro" id="IPR003385">
    <property type="entry name" value="Glyco_hydro_77"/>
</dbReference>
<comment type="caution">
    <text evidence="9">The sequence shown here is derived from an EMBL/GenBank/DDBJ whole genome shotgun (WGS) entry which is preliminary data.</text>
</comment>
<keyword evidence="6" id="KW-0119">Carbohydrate metabolism</keyword>
<dbReference type="Pfam" id="PF02446">
    <property type="entry name" value="Glyco_hydro_77"/>
    <property type="match status" value="1"/>
</dbReference>
<keyword evidence="5 9" id="KW-0808">Transferase</keyword>
<organism evidence="9">
    <name type="scientific">bioreactor metagenome</name>
    <dbReference type="NCBI Taxonomy" id="1076179"/>
    <lineage>
        <taxon>unclassified sequences</taxon>
        <taxon>metagenomes</taxon>
        <taxon>ecological metagenomes</taxon>
    </lineage>
</organism>
<keyword evidence="4 9" id="KW-0328">Glycosyltransferase</keyword>
<dbReference type="EMBL" id="VSSQ01032142">
    <property type="protein sequence ID" value="MPM83316.1"/>
    <property type="molecule type" value="Genomic_DNA"/>
</dbReference>
<gene>
    <name evidence="9" type="primary">malQ_11</name>
    <name evidence="9" type="ORF">SDC9_130380</name>
</gene>
<dbReference type="GO" id="GO:0005975">
    <property type="term" value="P:carbohydrate metabolic process"/>
    <property type="evidence" value="ECO:0007669"/>
    <property type="project" value="InterPro"/>
</dbReference>
<dbReference type="InterPro" id="IPR017853">
    <property type="entry name" value="GH"/>
</dbReference>
<dbReference type="PANTHER" id="PTHR32438">
    <property type="entry name" value="4-ALPHA-GLUCANOTRANSFERASE DPE1, CHLOROPLASTIC/AMYLOPLASTIC"/>
    <property type="match status" value="1"/>
</dbReference>
<comment type="catalytic activity">
    <reaction evidence="1">
        <text>Transfers a segment of a (1-&gt;4)-alpha-D-glucan to a new position in an acceptor, which may be glucose or a (1-&gt;4)-alpha-D-glucan.</text>
        <dbReference type="EC" id="2.4.1.25"/>
    </reaction>
</comment>
<dbReference type="SUPFAM" id="SSF51445">
    <property type="entry name" value="(Trans)glycosidases"/>
    <property type="match status" value="1"/>
</dbReference>
<dbReference type="GO" id="GO:0004134">
    <property type="term" value="F:4-alpha-glucanotransferase activity"/>
    <property type="evidence" value="ECO:0007669"/>
    <property type="project" value="UniProtKB-EC"/>
</dbReference>
<name>A0A645D1T0_9ZZZZ</name>
<evidence type="ECO:0000256" key="1">
    <source>
        <dbReference type="ARBA" id="ARBA00000439"/>
    </source>
</evidence>
<dbReference type="AlphaFoldDB" id="A0A645D1T0"/>
<dbReference type="PANTHER" id="PTHR32438:SF5">
    <property type="entry name" value="4-ALPHA-GLUCANOTRANSFERASE DPE1, CHLOROPLASTIC_AMYLOPLASTIC"/>
    <property type="match status" value="1"/>
</dbReference>
<evidence type="ECO:0000256" key="3">
    <source>
        <dbReference type="ARBA" id="ARBA00012560"/>
    </source>
</evidence>
<protein>
    <recommendedName>
        <fullName evidence="3">4-alpha-glucanotransferase</fullName>
        <ecNumber evidence="3">2.4.1.25</ecNumber>
    </recommendedName>
    <alternativeName>
        <fullName evidence="7">Amylomaltase</fullName>
    </alternativeName>
    <alternativeName>
        <fullName evidence="8">Disproportionating enzyme</fullName>
    </alternativeName>
</protein>
<dbReference type="Gene3D" id="3.20.20.80">
    <property type="entry name" value="Glycosidases"/>
    <property type="match status" value="1"/>
</dbReference>
<evidence type="ECO:0000256" key="5">
    <source>
        <dbReference type="ARBA" id="ARBA00022679"/>
    </source>
</evidence>
<evidence type="ECO:0000256" key="6">
    <source>
        <dbReference type="ARBA" id="ARBA00023277"/>
    </source>
</evidence>
<proteinExistence type="inferred from homology"/>
<evidence type="ECO:0000256" key="4">
    <source>
        <dbReference type="ARBA" id="ARBA00022676"/>
    </source>
</evidence>